<dbReference type="AlphaFoldDB" id="A0A231VMD3"/>
<dbReference type="InterPro" id="IPR052975">
    <property type="entry name" value="Repressor-like_regulatory"/>
</dbReference>
<evidence type="ECO:0000259" key="1">
    <source>
        <dbReference type="SMART" id="SM00966"/>
    </source>
</evidence>
<dbReference type="Proteomes" id="UP000215301">
    <property type="component" value="Unassembled WGS sequence"/>
</dbReference>
<proteinExistence type="predicted"/>
<evidence type="ECO:0000313" key="3">
    <source>
        <dbReference type="Proteomes" id="UP000215301"/>
    </source>
</evidence>
<dbReference type="GeneID" id="93865459"/>
<keyword evidence="2" id="KW-0238">DNA-binding</keyword>
<name>A0A231VMD3_THETR</name>
<protein>
    <submittedName>
        <fullName evidence="2">AbrB/MazE/SpoVT family DNA-binding domain-containing protein</fullName>
    </submittedName>
</protein>
<dbReference type="RefSeq" id="WP_013299081.1">
    <property type="nucleotide sequence ID" value="NZ_CP116033.1"/>
</dbReference>
<organism evidence="2 3">
    <name type="scientific">Thermoanaerobacterium thermosaccharolyticum</name>
    <name type="common">Clostridium thermosaccharolyticum</name>
    <dbReference type="NCBI Taxonomy" id="1517"/>
    <lineage>
        <taxon>Bacteria</taxon>
        <taxon>Bacillati</taxon>
        <taxon>Bacillota</taxon>
        <taxon>Clostridia</taxon>
        <taxon>Thermoanaerobacterales</taxon>
        <taxon>Thermoanaerobacteraceae</taxon>
        <taxon>Thermoanaerobacterium</taxon>
    </lineage>
</organism>
<sequence length="91" mass="10561">MELAKVTVRGQITIPKEIRKKLNIKDGDKVIFLEENGKIFIENSAIFALREVQDAFKGEAERLGLKDEQDVVKLVKEVRNEMWEERHANHS</sequence>
<dbReference type="GO" id="GO:0003677">
    <property type="term" value="F:DNA binding"/>
    <property type="evidence" value="ECO:0007669"/>
    <property type="project" value="UniProtKB-KW"/>
</dbReference>
<dbReference type="PANTHER" id="PTHR34860:SF6">
    <property type="entry name" value="REPRESSOR-LIKE PROTEIN SSO7C3"/>
    <property type="match status" value="1"/>
</dbReference>
<feature type="domain" description="SpoVT-AbrB" evidence="1">
    <location>
        <begin position="4"/>
        <end position="47"/>
    </location>
</feature>
<dbReference type="InterPro" id="IPR007159">
    <property type="entry name" value="SpoVT-AbrB_dom"/>
</dbReference>
<dbReference type="SUPFAM" id="SSF89447">
    <property type="entry name" value="AbrB/MazE/MraZ-like"/>
    <property type="match status" value="1"/>
</dbReference>
<reference evidence="2 3" key="1">
    <citation type="submission" date="2017-06" db="EMBL/GenBank/DDBJ databases">
        <title>Isolation and characterization of a thermophilic and butanogenic Thermoanaerobacterium thermosaccharolyticum M5 capable of efficient degradation of hemicellulose.</title>
        <authorList>
            <person name="Xin F."/>
            <person name="Jiang Y."/>
        </authorList>
    </citation>
    <scope>NUCLEOTIDE SEQUENCE [LARGE SCALE GENOMIC DNA]</scope>
    <source>
        <strain evidence="2 3">M5</strain>
    </source>
</reference>
<dbReference type="Gene3D" id="2.10.260.10">
    <property type="match status" value="1"/>
</dbReference>
<evidence type="ECO:0000313" key="2">
    <source>
        <dbReference type="EMBL" id="OXT08856.1"/>
    </source>
</evidence>
<dbReference type="PANTHER" id="PTHR34860">
    <property type="entry name" value="REPRESSOR-LIKE PROTEIN SSO7C3"/>
    <property type="match status" value="1"/>
</dbReference>
<accession>A0A231VMD3</accession>
<gene>
    <name evidence="2" type="ORF">CE561_03650</name>
</gene>
<dbReference type="SMART" id="SM00966">
    <property type="entry name" value="SpoVT_AbrB"/>
    <property type="match status" value="1"/>
</dbReference>
<dbReference type="NCBIfam" id="TIGR01439">
    <property type="entry name" value="lp_hng_hel_AbrB"/>
    <property type="match status" value="1"/>
</dbReference>
<comment type="caution">
    <text evidence="2">The sequence shown here is derived from an EMBL/GenBank/DDBJ whole genome shotgun (WGS) entry which is preliminary data.</text>
</comment>
<dbReference type="EMBL" id="NKHD01000009">
    <property type="protein sequence ID" value="OXT08856.1"/>
    <property type="molecule type" value="Genomic_DNA"/>
</dbReference>
<dbReference type="InterPro" id="IPR037914">
    <property type="entry name" value="SpoVT-AbrB_sf"/>
</dbReference>
<dbReference type="Pfam" id="PF04014">
    <property type="entry name" value="MazE_antitoxin"/>
    <property type="match status" value="1"/>
</dbReference>